<gene>
    <name evidence="3" type="ORF">JCM21531_4112</name>
</gene>
<proteinExistence type="inferred from homology"/>
<comment type="caution">
    <text evidence="3">The sequence shown here is derived from an EMBL/GenBank/DDBJ whole genome shotgun (WGS) entry which is preliminary data.</text>
</comment>
<comment type="similarity">
    <text evidence="1">Belongs to the RelB/DinJ antitoxin family.</text>
</comment>
<protein>
    <submittedName>
        <fullName evidence="3">DNA-damage-inducible protein J</fullName>
    </submittedName>
</protein>
<evidence type="ECO:0000313" key="3">
    <source>
        <dbReference type="EMBL" id="GAE90495.1"/>
    </source>
</evidence>
<dbReference type="PANTHER" id="PTHR38781">
    <property type="entry name" value="ANTITOXIN DINJ-RELATED"/>
    <property type="match status" value="1"/>
</dbReference>
<dbReference type="PANTHER" id="PTHR38781:SF1">
    <property type="entry name" value="ANTITOXIN DINJ-RELATED"/>
    <property type="match status" value="1"/>
</dbReference>
<dbReference type="EMBL" id="BAVR01000074">
    <property type="protein sequence ID" value="GAE90495.1"/>
    <property type="molecule type" value="Genomic_DNA"/>
</dbReference>
<sequence length="137" mass="15531">MSEERLSKCIAYVRTNGYNIIIKKIALACEKERFALASKSANLYVRIEPEVKEQAEKILAALGITASNAINMFYKQIILQRGLPFDVKIPYTKPLDISTLTDEQVDAELEKGYADVVEGRSKLAKQVFLDIRKDYNL</sequence>
<dbReference type="Proteomes" id="UP000019109">
    <property type="component" value="Unassembled WGS sequence"/>
</dbReference>
<evidence type="ECO:0000313" key="4">
    <source>
        <dbReference type="Proteomes" id="UP000019109"/>
    </source>
</evidence>
<dbReference type="AlphaFoldDB" id="W4VAR3"/>
<dbReference type="NCBIfam" id="TIGR02384">
    <property type="entry name" value="RelB_DinJ"/>
    <property type="match status" value="1"/>
</dbReference>
<keyword evidence="4" id="KW-1185">Reference proteome</keyword>
<accession>W4VAR3</accession>
<dbReference type="GO" id="GO:0006351">
    <property type="term" value="P:DNA-templated transcription"/>
    <property type="evidence" value="ECO:0007669"/>
    <property type="project" value="TreeGrafter"/>
</dbReference>
<dbReference type="Gene3D" id="1.10.1220.10">
    <property type="entry name" value="Met repressor-like"/>
    <property type="match status" value="1"/>
</dbReference>
<dbReference type="GO" id="GO:0006355">
    <property type="term" value="P:regulation of DNA-templated transcription"/>
    <property type="evidence" value="ECO:0007669"/>
    <property type="project" value="InterPro"/>
</dbReference>
<name>W4VAR3_9FIRM</name>
<evidence type="ECO:0000256" key="2">
    <source>
        <dbReference type="ARBA" id="ARBA00022649"/>
    </source>
</evidence>
<organism evidence="3 4">
    <name type="scientific">Acetivibrio straminisolvens JCM 21531</name>
    <dbReference type="NCBI Taxonomy" id="1294263"/>
    <lineage>
        <taxon>Bacteria</taxon>
        <taxon>Bacillati</taxon>
        <taxon>Bacillota</taxon>
        <taxon>Clostridia</taxon>
        <taxon>Eubacteriales</taxon>
        <taxon>Oscillospiraceae</taxon>
        <taxon>Acetivibrio</taxon>
    </lineage>
</organism>
<dbReference type="STRING" id="1294263.JCM21531_4112"/>
<evidence type="ECO:0000256" key="1">
    <source>
        <dbReference type="ARBA" id="ARBA00010562"/>
    </source>
</evidence>
<dbReference type="Pfam" id="PF04221">
    <property type="entry name" value="RelB"/>
    <property type="match status" value="1"/>
</dbReference>
<dbReference type="InterPro" id="IPR007337">
    <property type="entry name" value="RelB/DinJ"/>
</dbReference>
<keyword evidence="2" id="KW-1277">Toxin-antitoxin system</keyword>
<dbReference type="InterPro" id="IPR013321">
    <property type="entry name" value="Arc_rbn_hlx_hlx"/>
</dbReference>
<reference evidence="3" key="1">
    <citation type="journal article" date="2014" name="Genome Announc.">
        <title>Draft Genome Sequence of Clostridium straminisolvens Strain JCM 21531T, Isolated from a Cellulose-Degrading Bacterial Community.</title>
        <authorList>
            <person name="Yuki M."/>
            <person name="Oshima K."/>
            <person name="Suda W."/>
            <person name="Sakamoto M."/>
            <person name="Kitamura K."/>
            <person name="Iida T."/>
            <person name="Hattori M."/>
            <person name="Ohkuma M."/>
        </authorList>
    </citation>
    <scope>NUCLEOTIDE SEQUENCE [LARGE SCALE GENOMIC DNA]</scope>
    <source>
        <strain evidence="3">JCM 21531</strain>
    </source>
</reference>